<protein>
    <submittedName>
        <fullName evidence="1">Uncharacterized protein</fullName>
    </submittedName>
</protein>
<proteinExistence type="predicted"/>
<evidence type="ECO:0000313" key="2">
    <source>
        <dbReference type="Proteomes" id="UP001497744"/>
    </source>
</evidence>
<evidence type="ECO:0000313" key="1">
    <source>
        <dbReference type="EMBL" id="GIX66283.1"/>
    </source>
</evidence>
<dbReference type="AlphaFoldDB" id="A0AAV4M1N5"/>
<organism evidence="1 2">
    <name type="scientific">Babesia caballi</name>
    <dbReference type="NCBI Taxonomy" id="5871"/>
    <lineage>
        <taxon>Eukaryota</taxon>
        <taxon>Sar</taxon>
        <taxon>Alveolata</taxon>
        <taxon>Apicomplexa</taxon>
        <taxon>Aconoidasida</taxon>
        <taxon>Piroplasmida</taxon>
        <taxon>Babesiidae</taxon>
        <taxon>Babesia</taxon>
    </lineage>
</organism>
<keyword evidence="2" id="KW-1185">Reference proteome</keyword>
<dbReference type="EMBL" id="BPLF01000006">
    <property type="protein sequence ID" value="GIX66283.1"/>
    <property type="molecule type" value="Genomic_DNA"/>
</dbReference>
<dbReference type="Proteomes" id="UP001497744">
    <property type="component" value="Unassembled WGS sequence"/>
</dbReference>
<comment type="caution">
    <text evidence="1">The sequence shown here is derived from an EMBL/GenBank/DDBJ whole genome shotgun (WGS) entry which is preliminary data.</text>
</comment>
<sequence length="395" mass="40770">MQPYQPSLADGRLVVLLEGRDVLTGLLELLLLHALTKVPVDEGLLGVHHVELLVHADEDLRNGRGVGNHADGTGNLGQVVAGNDARRLVVDAELEASGRPVDEAHGLLGLHVADGGVDVLGHDVAAVHEAAGHVVSETGVALGHHRGGVEGGVGDLSHRHVLVLGLAGADDGRVRGKHEVDAGVGHQVGLEFVHVDVQRAVEAQGGGQGRNDLRDDAVQVLVDRAADVEVLLADGVNGLVVEDDGDVGVLQEGVRRQDGVVGLHYRRGHLGRRPDAEVELGLALVLGADVLQEETAGAGAGTAANCGEEEEALDAVAGVAQLADAVHGGVHDVGAGGVAAAGEVVRRVLLARHQLLRVEQVLVRASAHFVDDGGLEVHKEAPGDLKTDVKYETAV</sequence>
<dbReference type="RefSeq" id="XP_067718352.1">
    <property type="nucleotide sequence ID" value="XM_067862251.1"/>
</dbReference>
<name>A0AAV4M1N5_BABCB</name>
<gene>
    <name evidence="1" type="ORF">BcabD6B2_57190</name>
</gene>
<reference evidence="1 2" key="1">
    <citation type="submission" date="2021-06" db="EMBL/GenBank/DDBJ databases">
        <title>Genome sequence of Babesia caballi.</title>
        <authorList>
            <person name="Yamagishi J."/>
            <person name="Kidaka T."/>
            <person name="Ochi A."/>
        </authorList>
    </citation>
    <scope>NUCLEOTIDE SEQUENCE [LARGE SCALE GENOMIC DNA]</scope>
    <source>
        <strain evidence="1">USDA-D6B2</strain>
    </source>
</reference>
<dbReference type="GeneID" id="94197764"/>
<accession>A0AAV4M1N5</accession>